<evidence type="ECO:0000256" key="2">
    <source>
        <dbReference type="SAM" id="MobiDB-lite"/>
    </source>
</evidence>
<dbReference type="AlphaFoldDB" id="A0A2R6XS74"/>
<dbReference type="OrthoDB" id="8062037at2759"/>
<dbReference type="Gramene" id="Mp3g15150.2">
    <property type="protein sequence ID" value="Mp3g15150.2.cds"/>
    <property type="gene ID" value="Mp3g15150"/>
</dbReference>
<feature type="compositionally biased region" description="Low complexity" evidence="2">
    <location>
        <begin position="444"/>
        <end position="455"/>
    </location>
</feature>
<dbReference type="EMBL" id="KZ772676">
    <property type="protein sequence ID" value="PTQ48896.1"/>
    <property type="molecule type" value="Genomic_DNA"/>
</dbReference>
<dbReference type="PANTHER" id="PTHR46798">
    <property type="entry name" value="OS09G0511500 PROTEIN"/>
    <property type="match status" value="1"/>
</dbReference>
<keyword evidence="5" id="KW-1185">Reference proteome</keyword>
<evidence type="ECO:0000313" key="5">
    <source>
        <dbReference type="Proteomes" id="UP000244005"/>
    </source>
</evidence>
<feature type="region of interest" description="Disordered" evidence="2">
    <location>
        <begin position="401"/>
        <end position="430"/>
    </location>
</feature>
<protein>
    <recommendedName>
        <fullName evidence="3">RING-type domain-containing protein</fullName>
    </recommendedName>
</protein>
<evidence type="ECO:0000256" key="1">
    <source>
        <dbReference type="PROSITE-ProRule" id="PRU00175"/>
    </source>
</evidence>
<dbReference type="GO" id="GO:0004842">
    <property type="term" value="F:ubiquitin-protein transferase activity"/>
    <property type="evidence" value="ECO:0000318"/>
    <property type="project" value="GO_Central"/>
</dbReference>
<sequence>MAAMKLPSAGKQTTDEISQQVQTEACSICLDVVMESGSRSTAKLTCGHRFHLDCIGSAFNAKGAMQCPNCRNVETGHWLYANGTGWGGDLVIEDAPYIDFEDVYHTVSAADLSTAAQVPSISTDQSQETEYEGRWNHVQSIWCPYPHQHLHPESAGSNLAHYHLSLRGDNETTSQSSRVVMSTLYRQESEVSSAVSSASFSTTPLCPHLVSAINAALRHPRENSETRPAAHGLVNAVNTALGNPRQIPDDFPTRPAGHGPNTRETSAADRATVTERWSSSERDLYGWGRRSHASQVQGGMSSLSGYRVMHHNSIPATTMTERDVHSGRGNASSYAPPQQHSSAAALSSLLNERPVGFMPYHLWEAYENFRLRLGRNPDVTRASSSGTDGYATWLMAHLANGRASPSQQRSGDDTSPPATSHGTETPSRIVSHSMNVIPDGEILSSTQQTSSSTHQRWNLDVPRLDRCVNPDSQSRSSSQPDYYCARPRGPGLSQREITSPPLSASVIASSSSSSSSSHATYTSSSGVRRVRTGFVNTSRHVSSGRTVSSSGEPSRRNTNPRYANSATTNHESATASVMEGQSQPRWRRNANPTAPSSSLEIMHEVLHAEWRALMRSVPNNNAQDAARATYARSHSFRPVTADLPTAFSDGQGATPRAPRNPGRGRWGVLRNPSSYSSYNGGEAGPRVSGRYRPTR</sequence>
<keyword evidence="1" id="KW-0863">Zinc-finger</keyword>
<evidence type="ECO:0000313" key="4">
    <source>
        <dbReference type="EMBL" id="PTQ48896.1"/>
    </source>
</evidence>
<dbReference type="PANTHER" id="PTHR46798:SF3">
    <property type="entry name" value="RING FINGER FAMILY PROTEIN"/>
    <property type="match status" value="1"/>
</dbReference>
<keyword evidence="1" id="KW-0862">Zinc</keyword>
<keyword evidence="1" id="KW-0479">Metal-binding</keyword>
<reference evidence="4" key="2">
    <citation type="submission" date="2017-12" db="EMBL/GenBank/DDBJ databases">
        <title>WGS assembly of Marchantia polymorpha.</title>
        <authorList>
            <person name="Bowman J.L."/>
            <person name="Kohchi T."/>
            <person name="Yamato K.T."/>
            <person name="Jenkins J."/>
            <person name="Shu S."/>
            <person name="Ishizaki K."/>
            <person name="Yamaoka S."/>
            <person name="Nishihama R."/>
            <person name="Nakamura Y."/>
            <person name="Berger F."/>
            <person name="Adam C."/>
            <person name="Aki S.S."/>
            <person name="Althoff F."/>
            <person name="Araki T."/>
            <person name="Arteaga-Vazquez M.A."/>
            <person name="Balasubrmanian S."/>
            <person name="Bauer D."/>
            <person name="Boehm C.R."/>
            <person name="Briginshaw L."/>
            <person name="Caballero-Perez J."/>
            <person name="Catarino B."/>
            <person name="Chen F."/>
            <person name="Chiyoda S."/>
            <person name="Chovatia M."/>
            <person name="Davies K.M."/>
            <person name="Delmans M."/>
            <person name="Demura T."/>
            <person name="Dierschke T."/>
            <person name="Dolan L."/>
            <person name="Dorantes-Acosta A.E."/>
            <person name="Eklund D.M."/>
            <person name="Florent S.N."/>
            <person name="Flores-Sandoval E."/>
            <person name="Fujiyama A."/>
            <person name="Fukuzawa H."/>
            <person name="Galik B."/>
            <person name="Grimanelli D."/>
            <person name="Grimwood J."/>
            <person name="Grossniklaus U."/>
            <person name="Hamada T."/>
            <person name="Haseloff J."/>
            <person name="Hetherington A.J."/>
            <person name="Higo A."/>
            <person name="Hirakawa Y."/>
            <person name="Hundley H.N."/>
            <person name="Ikeda Y."/>
            <person name="Inoue K."/>
            <person name="Inoue S."/>
            <person name="Ishida S."/>
            <person name="Jia Q."/>
            <person name="Kakita M."/>
            <person name="Kanazawa T."/>
            <person name="Kawai Y."/>
            <person name="Kawashima T."/>
            <person name="Kennedy M."/>
            <person name="Kinose K."/>
            <person name="Kinoshita T."/>
            <person name="Kohara Y."/>
            <person name="Koide E."/>
            <person name="Komatsu K."/>
            <person name="Kopischke S."/>
            <person name="Kubo M."/>
            <person name="Kyozuka J."/>
            <person name="Lagercrantz U."/>
            <person name="Lin S.S."/>
            <person name="Lindquist E."/>
            <person name="Lipzen A.M."/>
            <person name="Lu C."/>
            <person name="Luna E.D."/>
            <person name="Martienssen R.A."/>
            <person name="Minamino N."/>
            <person name="Mizutani M."/>
            <person name="Mizutani M."/>
            <person name="Mochizuki N."/>
            <person name="Monte I."/>
            <person name="Mosher R."/>
            <person name="Nagasaki H."/>
            <person name="Nakagami H."/>
            <person name="Naramoto S."/>
            <person name="Nishitani K."/>
            <person name="Ohtani M."/>
            <person name="Okamoto T."/>
            <person name="Okumura M."/>
            <person name="Phillips J."/>
            <person name="Pollak B."/>
            <person name="Reinders A."/>
            <person name="Roevekamp M."/>
            <person name="Sano R."/>
            <person name="Sawa S."/>
            <person name="Schmid M.W."/>
            <person name="Shirakawa M."/>
            <person name="Solano R."/>
            <person name="Spunde A."/>
            <person name="Suetsugu N."/>
            <person name="Sugano S."/>
            <person name="Sugiyama A."/>
            <person name="Sun R."/>
            <person name="Suzuki Y."/>
            <person name="Takenaka M."/>
            <person name="Takezawa D."/>
            <person name="Tomogane H."/>
            <person name="Tsuzuki M."/>
            <person name="Ueda T."/>
            <person name="Umeda M."/>
            <person name="Ward J.M."/>
            <person name="Watanabe Y."/>
            <person name="Yazaki K."/>
            <person name="Yokoyama R."/>
            <person name="Yoshitake Y."/>
            <person name="Yotsui I."/>
            <person name="Zachgo S."/>
            <person name="Schmutz J."/>
        </authorList>
    </citation>
    <scope>NUCLEOTIDE SEQUENCE [LARGE SCALE GENOMIC DNA]</scope>
    <source>
        <strain evidence="4">Tak-1</strain>
    </source>
</reference>
<dbReference type="PROSITE" id="PS50089">
    <property type="entry name" value="ZF_RING_2"/>
    <property type="match status" value="1"/>
</dbReference>
<feature type="compositionally biased region" description="Low complexity" evidence="2">
    <location>
        <begin position="503"/>
        <end position="525"/>
    </location>
</feature>
<feature type="region of interest" description="Disordered" evidence="2">
    <location>
        <begin position="641"/>
        <end position="695"/>
    </location>
</feature>
<dbReference type="Proteomes" id="UP000244005">
    <property type="component" value="Unassembled WGS sequence"/>
</dbReference>
<dbReference type="SMART" id="SM00184">
    <property type="entry name" value="RING"/>
    <property type="match status" value="1"/>
</dbReference>
<feature type="region of interest" description="Disordered" evidence="2">
    <location>
        <begin position="444"/>
        <end position="595"/>
    </location>
</feature>
<dbReference type="SUPFAM" id="SSF57850">
    <property type="entry name" value="RING/U-box"/>
    <property type="match status" value="1"/>
</dbReference>
<reference evidence="5" key="1">
    <citation type="journal article" date="2017" name="Cell">
        <title>Insights into land plant evolution garnered from the Marchantia polymorpha genome.</title>
        <authorList>
            <person name="Bowman J.L."/>
            <person name="Kohchi T."/>
            <person name="Yamato K.T."/>
            <person name="Jenkins J."/>
            <person name="Shu S."/>
            <person name="Ishizaki K."/>
            <person name="Yamaoka S."/>
            <person name="Nishihama R."/>
            <person name="Nakamura Y."/>
            <person name="Berger F."/>
            <person name="Adam C."/>
            <person name="Aki S.S."/>
            <person name="Althoff F."/>
            <person name="Araki T."/>
            <person name="Arteaga-Vazquez M.A."/>
            <person name="Balasubrmanian S."/>
            <person name="Barry K."/>
            <person name="Bauer D."/>
            <person name="Boehm C.R."/>
            <person name="Briginshaw L."/>
            <person name="Caballero-Perez J."/>
            <person name="Catarino B."/>
            <person name="Chen F."/>
            <person name="Chiyoda S."/>
            <person name="Chovatia M."/>
            <person name="Davies K.M."/>
            <person name="Delmans M."/>
            <person name="Demura T."/>
            <person name="Dierschke T."/>
            <person name="Dolan L."/>
            <person name="Dorantes-Acosta A.E."/>
            <person name="Eklund D.M."/>
            <person name="Florent S.N."/>
            <person name="Flores-Sandoval E."/>
            <person name="Fujiyama A."/>
            <person name="Fukuzawa H."/>
            <person name="Galik B."/>
            <person name="Grimanelli D."/>
            <person name="Grimwood J."/>
            <person name="Grossniklaus U."/>
            <person name="Hamada T."/>
            <person name="Haseloff J."/>
            <person name="Hetherington A.J."/>
            <person name="Higo A."/>
            <person name="Hirakawa Y."/>
            <person name="Hundley H.N."/>
            <person name="Ikeda Y."/>
            <person name="Inoue K."/>
            <person name="Inoue S.I."/>
            <person name="Ishida S."/>
            <person name="Jia Q."/>
            <person name="Kakita M."/>
            <person name="Kanazawa T."/>
            <person name="Kawai Y."/>
            <person name="Kawashima T."/>
            <person name="Kennedy M."/>
            <person name="Kinose K."/>
            <person name="Kinoshita T."/>
            <person name="Kohara Y."/>
            <person name="Koide E."/>
            <person name="Komatsu K."/>
            <person name="Kopischke S."/>
            <person name="Kubo M."/>
            <person name="Kyozuka J."/>
            <person name="Lagercrantz U."/>
            <person name="Lin S.S."/>
            <person name="Lindquist E."/>
            <person name="Lipzen A.M."/>
            <person name="Lu C.W."/>
            <person name="De Luna E."/>
            <person name="Martienssen R.A."/>
            <person name="Minamino N."/>
            <person name="Mizutani M."/>
            <person name="Mizutani M."/>
            <person name="Mochizuki N."/>
            <person name="Monte I."/>
            <person name="Mosher R."/>
            <person name="Nagasaki H."/>
            <person name="Nakagami H."/>
            <person name="Naramoto S."/>
            <person name="Nishitani K."/>
            <person name="Ohtani M."/>
            <person name="Okamoto T."/>
            <person name="Okumura M."/>
            <person name="Phillips J."/>
            <person name="Pollak B."/>
            <person name="Reinders A."/>
            <person name="Rovekamp M."/>
            <person name="Sano R."/>
            <person name="Sawa S."/>
            <person name="Schmid M.W."/>
            <person name="Shirakawa M."/>
            <person name="Solano R."/>
            <person name="Spunde A."/>
            <person name="Suetsugu N."/>
            <person name="Sugano S."/>
            <person name="Sugiyama A."/>
            <person name="Sun R."/>
            <person name="Suzuki Y."/>
            <person name="Takenaka M."/>
            <person name="Takezawa D."/>
            <person name="Tomogane H."/>
            <person name="Tsuzuki M."/>
            <person name="Ueda T."/>
            <person name="Umeda M."/>
            <person name="Ward J.M."/>
            <person name="Watanabe Y."/>
            <person name="Yazaki K."/>
            <person name="Yokoyama R."/>
            <person name="Yoshitake Y."/>
            <person name="Yotsui I."/>
            <person name="Zachgo S."/>
            <person name="Schmutz J."/>
        </authorList>
    </citation>
    <scope>NUCLEOTIDE SEQUENCE [LARGE SCALE GENOMIC DNA]</scope>
    <source>
        <strain evidence="5">Tak-1</strain>
    </source>
</reference>
<dbReference type="GO" id="GO:0008270">
    <property type="term" value="F:zinc ion binding"/>
    <property type="evidence" value="ECO:0007669"/>
    <property type="project" value="UniProtKB-KW"/>
</dbReference>
<organism evidence="4 5">
    <name type="scientific">Marchantia polymorpha</name>
    <name type="common">Common liverwort</name>
    <name type="synonym">Marchantia aquatica</name>
    <dbReference type="NCBI Taxonomy" id="3197"/>
    <lineage>
        <taxon>Eukaryota</taxon>
        <taxon>Viridiplantae</taxon>
        <taxon>Streptophyta</taxon>
        <taxon>Embryophyta</taxon>
        <taxon>Marchantiophyta</taxon>
        <taxon>Marchantiopsida</taxon>
        <taxon>Marchantiidae</taxon>
        <taxon>Marchantiales</taxon>
        <taxon>Marchantiaceae</taxon>
        <taxon>Marchantia</taxon>
    </lineage>
</organism>
<feature type="compositionally biased region" description="Polar residues" evidence="2">
    <location>
        <begin position="534"/>
        <end position="595"/>
    </location>
</feature>
<dbReference type="Pfam" id="PF13639">
    <property type="entry name" value="zf-RING_2"/>
    <property type="match status" value="1"/>
</dbReference>
<evidence type="ECO:0000259" key="3">
    <source>
        <dbReference type="PROSITE" id="PS50089"/>
    </source>
</evidence>
<name>A0A2R6XS74_MARPO</name>
<dbReference type="InterPro" id="IPR044274">
    <property type="entry name" value="RFI2"/>
</dbReference>
<accession>A0A2R6XS74</accession>
<gene>
    <name evidence="4" type="ORF">MARPO_0004s0157</name>
</gene>
<dbReference type="InterPro" id="IPR001841">
    <property type="entry name" value="Znf_RING"/>
</dbReference>
<feature type="compositionally biased region" description="Low complexity" evidence="2">
    <location>
        <begin position="470"/>
        <end position="483"/>
    </location>
</feature>
<dbReference type="Gramene" id="Mp3g15150.1">
    <property type="protein sequence ID" value="Mp3g15150.1.cds"/>
    <property type="gene ID" value="Mp3g15150"/>
</dbReference>
<proteinExistence type="predicted"/>
<dbReference type="InterPro" id="IPR013083">
    <property type="entry name" value="Znf_RING/FYVE/PHD"/>
</dbReference>
<feature type="domain" description="RING-type" evidence="3">
    <location>
        <begin position="26"/>
        <end position="71"/>
    </location>
</feature>
<dbReference type="Gene3D" id="3.30.40.10">
    <property type="entry name" value="Zinc/RING finger domain, C3HC4 (zinc finger)"/>
    <property type="match status" value="1"/>
</dbReference>
<dbReference type="GO" id="GO:0005634">
    <property type="term" value="C:nucleus"/>
    <property type="evidence" value="ECO:0000318"/>
    <property type="project" value="GO_Central"/>
</dbReference>
<feature type="compositionally biased region" description="Polar residues" evidence="2">
    <location>
        <begin position="416"/>
        <end position="430"/>
    </location>
</feature>
<feature type="region of interest" description="Disordered" evidence="2">
    <location>
        <begin position="241"/>
        <end position="277"/>
    </location>
</feature>
<dbReference type="EMBL" id="KZ772676">
    <property type="protein sequence ID" value="PTQ48895.1"/>
    <property type="molecule type" value="Genomic_DNA"/>
</dbReference>